<dbReference type="FunFam" id="3.30.56.70:FF:000001">
    <property type="entry name" value="tRNA (guanine(26)-N(2))-dimethyltransferase"/>
    <property type="match status" value="1"/>
</dbReference>
<evidence type="ECO:0000256" key="6">
    <source>
        <dbReference type="ARBA" id="ARBA00022884"/>
    </source>
</evidence>
<gene>
    <name evidence="12" type="ORF">B7P43_G15114</name>
</gene>
<dbReference type="Pfam" id="PF02005">
    <property type="entry name" value="TRM"/>
    <property type="match status" value="1"/>
</dbReference>
<evidence type="ECO:0000256" key="10">
    <source>
        <dbReference type="PROSITE-ProRule" id="PRU00958"/>
    </source>
</evidence>
<keyword evidence="2 10" id="KW-0489">Methyltransferase</keyword>
<dbReference type="InterPro" id="IPR042296">
    <property type="entry name" value="tRNA_met_Trm1_C"/>
</dbReference>
<dbReference type="GO" id="GO:0160104">
    <property type="term" value="F:tRNA (guanine(26)-N2)-dimethyltransferase activity"/>
    <property type="evidence" value="ECO:0007669"/>
    <property type="project" value="UniProtKB-UniRule"/>
</dbReference>
<keyword evidence="4 10" id="KW-0949">S-adenosyl-L-methionine</keyword>
<keyword evidence="6 10" id="KW-0694">RNA-binding</keyword>
<evidence type="ECO:0000256" key="8">
    <source>
        <dbReference type="ARBA" id="ARBA00051897"/>
    </source>
</evidence>
<evidence type="ECO:0000256" key="3">
    <source>
        <dbReference type="ARBA" id="ARBA00022679"/>
    </source>
</evidence>
<dbReference type="InParanoid" id="A0A2J7QEA8"/>
<comment type="catalytic activity">
    <reaction evidence="8 10">
        <text>guanosine(26) in tRNA + 2 S-adenosyl-L-methionine = N(2)-dimethylguanosine(26) in tRNA + 2 S-adenosyl-L-homocysteine + 2 H(+)</text>
        <dbReference type="Rhea" id="RHEA:43140"/>
        <dbReference type="Rhea" id="RHEA-COMP:10359"/>
        <dbReference type="Rhea" id="RHEA-COMP:10360"/>
        <dbReference type="ChEBI" id="CHEBI:15378"/>
        <dbReference type="ChEBI" id="CHEBI:57856"/>
        <dbReference type="ChEBI" id="CHEBI:59789"/>
        <dbReference type="ChEBI" id="CHEBI:74269"/>
        <dbReference type="ChEBI" id="CHEBI:74513"/>
        <dbReference type="EC" id="2.1.1.216"/>
    </reaction>
</comment>
<evidence type="ECO:0000256" key="11">
    <source>
        <dbReference type="SAM" id="MobiDB-lite"/>
    </source>
</evidence>
<dbReference type="InterPro" id="IPR002905">
    <property type="entry name" value="Trm1"/>
</dbReference>
<accession>A0A2J7QEA8</accession>
<reference evidence="12 13" key="1">
    <citation type="submission" date="2017-12" db="EMBL/GenBank/DDBJ databases">
        <title>Hemimetabolous genomes reveal molecular basis of termite eusociality.</title>
        <authorList>
            <person name="Harrison M.C."/>
            <person name="Jongepier E."/>
            <person name="Robertson H.M."/>
            <person name="Arning N."/>
            <person name="Bitard-Feildel T."/>
            <person name="Chao H."/>
            <person name="Childers C.P."/>
            <person name="Dinh H."/>
            <person name="Doddapaneni H."/>
            <person name="Dugan S."/>
            <person name="Gowin J."/>
            <person name="Greiner C."/>
            <person name="Han Y."/>
            <person name="Hu H."/>
            <person name="Hughes D.S.T."/>
            <person name="Huylmans A.-K."/>
            <person name="Kemena C."/>
            <person name="Kremer L.P.M."/>
            <person name="Lee S.L."/>
            <person name="Lopez-Ezquerra A."/>
            <person name="Mallet L."/>
            <person name="Monroy-Kuhn J.M."/>
            <person name="Moser A."/>
            <person name="Murali S.C."/>
            <person name="Muzny D.M."/>
            <person name="Otani S."/>
            <person name="Piulachs M.-D."/>
            <person name="Poelchau M."/>
            <person name="Qu J."/>
            <person name="Schaub F."/>
            <person name="Wada-Katsumata A."/>
            <person name="Worley K.C."/>
            <person name="Xie Q."/>
            <person name="Ylla G."/>
            <person name="Poulsen M."/>
            <person name="Gibbs R.A."/>
            <person name="Schal C."/>
            <person name="Richards S."/>
            <person name="Belles X."/>
            <person name="Korb J."/>
            <person name="Bornberg-Bauer E."/>
        </authorList>
    </citation>
    <scope>NUCLEOTIDE SEQUENCE [LARGE SCALE GENOMIC DNA]</scope>
    <source>
        <tissue evidence="12">Whole body</tissue>
    </source>
</reference>
<evidence type="ECO:0000256" key="4">
    <source>
        <dbReference type="ARBA" id="ARBA00022691"/>
    </source>
</evidence>
<dbReference type="GO" id="GO:0000049">
    <property type="term" value="F:tRNA binding"/>
    <property type="evidence" value="ECO:0007669"/>
    <property type="project" value="UniProtKB-UniRule"/>
</dbReference>
<dbReference type="OrthoDB" id="6349953at2759"/>
<feature type="compositionally biased region" description="Basic and acidic residues" evidence="11">
    <location>
        <begin position="588"/>
        <end position="597"/>
    </location>
</feature>
<dbReference type="STRING" id="105785.A0A2J7QEA8"/>
<evidence type="ECO:0000256" key="2">
    <source>
        <dbReference type="ARBA" id="ARBA00022603"/>
    </source>
</evidence>
<dbReference type="InterPro" id="IPR029063">
    <property type="entry name" value="SAM-dependent_MTases_sf"/>
</dbReference>
<keyword evidence="1 10" id="KW-0820">tRNA-binding</keyword>
<dbReference type="PANTHER" id="PTHR10631">
    <property type="entry name" value="N 2 ,N 2 -DIMETHYLGUANOSINE TRNA METHYLTRANSFERASE"/>
    <property type="match status" value="1"/>
</dbReference>
<feature type="region of interest" description="Disordered" evidence="11">
    <location>
        <begin position="537"/>
        <end position="597"/>
    </location>
</feature>
<organism evidence="12 13">
    <name type="scientific">Cryptotermes secundus</name>
    <dbReference type="NCBI Taxonomy" id="105785"/>
    <lineage>
        <taxon>Eukaryota</taxon>
        <taxon>Metazoa</taxon>
        <taxon>Ecdysozoa</taxon>
        <taxon>Arthropoda</taxon>
        <taxon>Hexapoda</taxon>
        <taxon>Insecta</taxon>
        <taxon>Pterygota</taxon>
        <taxon>Neoptera</taxon>
        <taxon>Polyneoptera</taxon>
        <taxon>Dictyoptera</taxon>
        <taxon>Blattodea</taxon>
        <taxon>Blattoidea</taxon>
        <taxon>Termitoidae</taxon>
        <taxon>Kalotermitidae</taxon>
        <taxon>Cryptotermitinae</taxon>
        <taxon>Cryptotermes</taxon>
    </lineage>
</organism>
<keyword evidence="5 10" id="KW-0819">tRNA processing</keyword>
<evidence type="ECO:0000256" key="1">
    <source>
        <dbReference type="ARBA" id="ARBA00022555"/>
    </source>
</evidence>
<dbReference type="FunCoup" id="A0A2J7QEA8">
    <property type="interactions" value="2196"/>
</dbReference>
<evidence type="ECO:0000313" key="13">
    <source>
        <dbReference type="Proteomes" id="UP000235965"/>
    </source>
</evidence>
<evidence type="ECO:0000256" key="7">
    <source>
        <dbReference type="ARBA" id="ARBA00039099"/>
    </source>
</evidence>
<dbReference type="EC" id="2.1.1.216" evidence="7 10"/>
<dbReference type="Gene3D" id="3.30.56.70">
    <property type="entry name" value="N2,N2-dimethylguanosine tRNA methyltransferase, C-terminal domain"/>
    <property type="match status" value="1"/>
</dbReference>
<proteinExistence type="inferred from homology"/>
<dbReference type="EMBL" id="NEVH01015318">
    <property type="protein sequence ID" value="PNF26914.1"/>
    <property type="molecule type" value="Genomic_DNA"/>
</dbReference>
<dbReference type="Gene3D" id="3.40.50.150">
    <property type="entry name" value="Vaccinia Virus protein VP39"/>
    <property type="match status" value="1"/>
</dbReference>
<sequence length="597" mass="67208">MVIERIKSSFILCTFLRVKSLILRTFPGYKILSHGCFRKYNSRTFGMDQKNEKEKECLDSEKKVIIEGKAELLLSISRDVFYNPVQEFNRDLSIAVLTLCAEDHHQKVWERKVKENEKVHKNGSEDIPVEELTAGRKYEEGLTILEALSASGLRSIRYAKEVPGVREVIANDISAKAVSSIRGNVVHNGVEHLVTTSHEDAVILMYKHRQPSERVSAVDLDPYGCPSPFLDAAVQCVSDGGVLLVTCTDMAVLAGNCPETCYSKYGAISLHIKSCHEMALRIVLQCIESHANRYGRYIVPLLSISADFYVRVFVRIFSGPAICKKTTSKLALVFQCTGCETLSLQPLGVSHQYGDKPHQFKFTLPHGPPVGALCHHCRHKHHMGGPIWIGPLHDEMFVSRLEQLAATGEFGTARRMQGVLAMVREELPDVPLYYTLDRLCSVIHAESIPMMQFRSALMNGGYRVSLSHANRMSVKTDAPASFVWDIMRHWVKLHPIRKCRLQGVAAILLSQEPTNEINMEVRSDANPESREKGLARFQENPQRFWGPGMRARSNIQGEDKMEKSRKNQGKRNRSEAGSPVKDGCTKQMKGEEEQWCT</sequence>
<keyword evidence="13" id="KW-1185">Reference proteome</keyword>
<dbReference type="AlphaFoldDB" id="A0A2J7QEA8"/>
<dbReference type="CDD" id="cd02440">
    <property type="entry name" value="AdoMet_MTases"/>
    <property type="match status" value="1"/>
</dbReference>
<dbReference type="Proteomes" id="UP000235965">
    <property type="component" value="Unassembled WGS sequence"/>
</dbReference>
<comment type="similarity">
    <text evidence="10">Belongs to the class I-like SAM-binding methyltransferase superfamily. Trm1 family.</text>
</comment>
<dbReference type="EMBL" id="NEVH01015318">
    <property type="protein sequence ID" value="PNF26916.1"/>
    <property type="molecule type" value="Genomic_DNA"/>
</dbReference>
<dbReference type="SUPFAM" id="SSF53335">
    <property type="entry name" value="S-adenosyl-L-methionine-dependent methyltransferases"/>
    <property type="match status" value="1"/>
</dbReference>
<keyword evidence="3 10" id="KW-0808">Transferase</keyword>
<comment type="caution">
    <text evidence="12">The sequence shown here is derived from an EMBL/GenBank/DDBJ whole genome shotgun (WGS) entry which is preliminary data.</text>
</comment>
<dbReference type="PANTHER" id="PTHR10631:SF3">
    <property type="entry name" value="TRNA (GUANINE(26)-N(2))-DIMETHYLTRANSFERASE"/>
    <property type="match status" value="1"/>
</dbReference>
<dbReference type="GO" id="GO:0002940">
    <property type="term" value="P:tRNA N2-guanine methylation"/>
    <property type="evidence" value="ECO:0007669"/>
    <property type="project" value="TreeGrafter"/>
</dbReference>
<evidence type="ECO:0000256" key="5">
    <source>
        <dbReference type="ARBA" id="ARBA00022694"/>
    </source>
</evidence>
<name>A0A2J7QEA8_9NEOP</name>
<evidence type="ECO:0000313" key="12">
    <source>
        <dbReference type="EMBL" id="PNF26916.1"/>
    </source>
</evidence>
<dbReference type="EMBL" id="NEVH01015318">
    <property type="protein sequence ID" value="PNF26915.1"/>
    <property type="molecule type" value="Genomic_DNA"/>
</dbReference>
<dbReference type="PROSITE" id="PS51626">
    <property type="entry name" value="SAM_MT_TRM1"/>
    <property type="match status" value="1"/>
</dbReference>
<dbReference type="GO" id="GO:0005634">
    <property type="term" value="C:nucleus"/>
    <property type="evidence" value="ECO:0007669"/>
    <property type="project" value="TreeGrafter"/>
</dbReference>
<protein>
    <recommendedName>
        <fullName evidence="9 10">tRNA (guanine(26)-N(2))-dimethyltransferase</fullName>
        <ecNumber evidence="7 10">2.1.1.216</ecNumber>
    </recommendedName>
</protein>
<dbReference type="NCBIfam" id="TIGR00308">
    <property type="entry name" value="TRM1"/>
    <property type="match status" value="1"/>
</dbReference>
<evidence type="ECO:0000256" key="9">
    <source>
        <dbReference type="ARBA" id="ARBA00074266"/>
    </source>
</evidence>